<reference evidence="8" key="1">
    <citation type="submission" date="2021-01" db="EMBL/GenBank/DDBJ databases">
        <authorList>
            <person name="Zahm M."/>
            <person name="Roques C."/>
            <person name="Cabau C."/>
            <person name="Klopp C."/>
            <person name="Donnadieu C."/>
            <person name="Jouanno E."/>
            <person name="Lampietro C."/>
            <person name="Louis A."/>
            <person name="Herpin A."/>
            <person name="Echchiki A."/>
            <person name="Berthelot C."/>
            <person name="Parey E."/>
            <person name="Roest-Crollius H."/>
            <person name="Braasch I."/>
            <person name="Postlethwait J."/>
            <person name="Bobe J."/>
            <person name="Montfort J."/>
            <person name="Bouchez O."/>
            <person name="Begum T."/>
            <person name="Mejri S."/>
            <person name="Adams A."/>
            <person name="Chen W.-J."/>
            <person name="Guiguen Y."/>
        </authorList>
    </citation>
    <scope>NUCLEOTIDE SEQUENCE</scope>
    <source>
        <strain evidence="8">YG-15Mar2019-1</strain>
        <tissue evidence="8">Brain</tissue>
    </source>
</reference>
<protein>
    <recommendedName>
        <fullName evidence="3">Protein CUSTOS</fullName>
    </recommendedName>
</protein>
<evidence type="ECO:0000313" key="9">
    <source>
        <dbReference type="Proteomes" id="UP001046870"/>
    </source>
</evidence>
<feature type="compositionally biased region" description="Basic and acidic residues" evidence="7">
    <location>
        <begin position="227"/>
        <end position="243"/>
    </location>
</feature>
<proteinExistence type="inferred from homology"/>
<sequence>MAASRDTVHEEDSSSEDEDQEKFKEAAWSFGPGGTNGTVHQSYSTGGDRNDKPSRRVKVSQHDHDGNELQTTPEFRAHVAKKLGALLDSCISDSSPGASTVPPGSGRAEDEDGNEDEGFRLFSTSVPGICVKEPSPPVRRRPIPSSSDSDSEMEMRLKEAAVSVTDFLPPSCLPSMPQSLSSPAPLPDAKKKKKKKKKEVDGGESGEEGELESGDSITKKKKKKKKQEMDGGQSREEGERENGSCDSIPKKKKKRKLMEGGSKEGETETNGTDPMQSKEEVEEQGSTEEQDSERQPQQEEIPVKKKKKKKKKSEKEGEE</sequence>
<feature type="compositionally biased region" description="Acidic residues" evidence="7">
    <location>
        <begin position="202"/>
        <end position="213"/>
    </location>
</feature>
<feature type="compositionally biased region" description="Basic and acidic residues" evidence="7">
    <location>
        <begin position="292"/>
        <end position="303"/>
    </location>
</feature>
<comment type="caution">
    <text evidence="8">The sequence shown here is derived from an EMBL/GenBank/DDBJ whole genome shotgun (WGS) entry which is preliminary data.</text>
</comment>
<feature type="compositionally biased region" description="Polar residues" evidence="7">
    <location>
        <begin position="37"/>
        <end position="47"/>
    </location>
</feature>
<feature type="compositionally biased region" description="Basic and acidic residues" evidence="7">
    <location>
        <begin position="48"/>
        <end position="67"/>
    </location>
</feature>
<dbReference type="Proteomes" id="UP001046870">
    <property type="component" value="Chromosome 4"/>
</dbReference>
<evidence type="ECO:0000256" key="3">
    <source>
        <dbReference type="ARBA" id="ARBA00013465"/>
    </source>
</evidence>
<feature type="compositionally biased region" description="Basic and acidic residues" evidence="7">
    <location>
        <begin position="1"/>
        <end position="12"/>
    </location>
</feature>
<dbReference type="OrthoDB" id="10053459at2759"/>
<dbReference type="GO" id="GO:0016055">
    <property type="term" value="P:Wnt signaling pathway"/>
    <property type="evidence" value="ECO:0007669"/>
    <property type="project" value="UniProtKB-KW"/>
</dbReference>
<accession>A0A9D3TFP3</accession>
<organism evidence="8 9">
    <name type="scientific">Megalops atlanticus</name>
    <name type="common">Tarpon</name>
    <name type="synonym">Clupea gigantea</name>
    <dbReference type="NCBI Taxonomy" id="7932"/>
    <lineage>
        <taxon>Eukaryota</taxon>
        <taxon>Metazoa</taxon>
        <taxon>Chordata</taxon>
        <taxon>Craniata</taxon>
        <taxon>Vertebrata</taxon>
        <taxon>Euteleostomi</taxon>
        <taxon>Actinopterygii</taxon>
        <taxon>Neopterygii</taxon>
        <taxon>Teleostei</taxon>
        <taxon>Elopiformes</taxon>
        <taxon>Megalopidae</taxon>
        <taxon>Megalops</taxon>
    </lineage>
</organism>
<dbReference type="GO" id="GO:0030178">
    <property type="term" value="P:negative regulation of Wnt signaling pathway"/>
    <property type="evidence" value="ECO:0007669"/>
    <property type="project" value="TreeGrafter"/>
</dbReference>
<keyword evidence="9" id="KW-1185">Reference proteome</keyword>
<evidence type="ECO:0000313" key="8">
    <source>
        <dbReference type="EMBL" id="KAG7480612.1"/>
    </source>
</evidence>
<evidence type="ECO:0000256" key="6">
    <source>
        <dbReference type="ARBA" id="ARBA00023242"/>
    </source>
</evidence>
<feature type="region of interest" description="Disordered" evidence="7">
    <location>
        <begin position="1"/>
        <end position="73"/>
    </location>
</feature>
<comment type="similarity">
    <text evidence="2">Belongs to the CUSTOS family.</text>
</comment>
<keyword evidence="5" id="KW-0879">Wnt signaling pathway</keyword>
<dbReference type="GO" id="GO:0060061">
    <property type="term" value="P:Spemann organizer formation"/>
    <property type="evidence" value="ECO:0007669"/>
    <property type="project" value="TreeGrafter"/>
</dbReference>
<dbReference type="PANTHER" id="PTHR14482:SF0">
    <property type="entry name" value="PROTEIN CUSTOS"/>
    <property type="match status" value="1"/>
</dbReference>
<dbReference type="GO" id="GO:0005635">
    <property type="term" value="C:nuclear envelope"/>
    <property type="evidence" value="ECO:0007669"/>
    <property type="project" value="UniProtKB-SubCell"/>
</dbReference>
<keyword evidence="6" id="KW-0539">Nucleus</keyword>
<name>A0A9D3TFP3_MEGAT</name>
<dbReference type="PANTHER" id="PTHR14482">
    <property type="entry name" value="CHROMOSOME 12 ORF 43 HOMOLOG"/>
    <property type="match status" value="1"/>
</dbReference>
<evidence type="ECO:0000256" key="7">
    <source>
        <dbReference type="SAM" id="MobiDB-lite"/>
    </source>
</evidence>
<feature type="compositionally biased region" description="Basic and acidic residues" evidence="7">
    <location>
        <begin position="257"/>
        <end position="266"/>
    </location>
</feature>
<gene>
    <name evidence="8" type="ORF">MATL_G00057990</name>
</gene>
<dbReference type="AlphaFoldDB" id="A0A9D3TFP3"/>
<keyword evidence="4" id="KW-0217">Developmental protein</keyword>
<feature type="region of interest" description="Disordered" evidence="7">
    <location>
        <begin position="89"/>
        <end position="319"/>
    </location>
</feature>
<evidence type="ECO:0000256" key="5">
    <source>
        <dbReference type="ARBA" id="ARBA00022687"/>
    </source>
</evidence>
<dbReference type="InterPro" id="IPR026694">
    <property type="entry name" value="CUSTOS"/>
</dbReference>
<comment type="subcellular location">
    <subcellularLocation>
        <location evidence="1">Nucleus envelope</location>
    </subcellularLocation>
</comment>
<feature type="compositionally biased region" description="Acidic residues" evidence="7">
    <location>
        <begin position="280"/>
        <end position="291"/>
    </location>
</feature>
<evidence type="ECO:0000256" key="2">
    <source>
        <dbReference type="ARBA" id="ARBA00008632"/>
    </source>
</evidence>
<dbReference type="Pfam" id="PF23999">
    <property type="entry name" value="CUSTOS"/>
    <property type="match status" value="1"/>
</dbReference>
<evidence type="ECO:0000256" key="4">
    <source>
        <dbReference type="ARBA" id="ARBA00022473"/>
    </source>
</evidence>
<evidence type="ECO:0000256" key="1">
    <source>
        <dbReference type="ARBA" id="ARBA00004259"/>
    </source>
</evidence>
<dbReference type="EMBL" id="JAFDVH010000004">
    <property type="protein sequence ID" value="KAG7480612.1"/>
    <property type="molecule type" value="Genomic_DNA"/>
</dbReference>